<sequence length="107" mass="12064">MCGMTSSALDTCVLTYNGSICHVRSYQVLTLPLWVPYRLIWVKGYSHGRVPPHAVEGGDMVYVGRFLNGSDVILGKVDSIDQAFFYQNGDEEDWLKEGYEVLVKEDL</sequence>
<name>A0A9Q0YQ57_HOLLE</name>
<proteinExistence type="predicted"/>
<evidence type="ECO:0000313" key="1">
    <source>
        <dbReference type="EMBL" id="KAJ8026512.1"/>
    </source>
</evidence>
<dbReference type="InterPro" id="IPR006616">
    <property type="entry name" value="DM9_repeat"/>
</dbReference>
<gene>
    <name evidence="1" type="ORF">HOLleu_31359</name>
</gene>
<comment type="caution">
    <text evidence="1">The sequence shown here is derived from an EMBL/GenBank/DDBJ whole genome shotgun (WGS) entry which is preliminary data.</text>
</comment>
<organism evidence="1 2">
    <name type="scientific">Holothuria leucospilota</name>
    <name type="common">Black long sea cucumber</name>
    <name type="synonym">Mertensiothuria leucospilota</name>
    <dbReference type="NCBI Taxonomy" id="206669"/>
    <lineage>
        <taxon>Eukaryota</taxon>
        <taxon>Metazoa</taxon>
        <taxon>Echinodermata</taxon>
        <taxon>Eleutherozoa</taxon>
        <taxon>Echinozoa</taxon>
        <taxon>Holothuroidea</taxon>
        <taxon>Aspidochirotacea</taxon>
        <taxon>Aspidochirotida</taxon>
        <taxon>Holothuriidae</taxon>
        <taxon>Holothuria</taxon>
    </lineage>
</organism>
<reference evidence="1" key="1">
    <citation type="submission" date="2021-10" db="EMBL/GenBank/DDBJ databases">
        <title>Tropical sea cucumber genome reveals ecological adaptation and Cuvierian tubules defense mechanism.</title>
        <authorList>
            <person name="Chen T."/>
        </authorList>
    </citation>
    <scope>NUCLEOTIDE SEQUENCE</scope>
    <source>
        <strain evidence="1">Nanhai2018</strain>
        <tissue evidence="1">Muscle</tissue>
    </source>
</reference>
<dbReference type="Proteomes" id="UP001152320">
    <property type="component" value="Chromosome 16"/>
</dbReference>
<accession>A0A9Q0YQ57</accession>
<dbReference type="SMART" id="SM00696">
    <property type="entry name" value="DM9"/>
    <property type="match status" value="1"/>
</dbReference>
<dbReference type="PANTHER" id="PTHR31649:SF1">
    <property type="entry name" value="FARNESOIC ACID O-METHYL TRANSFERASE DOMAIN-CONTAINING PROTEIN"/>
    <property type="match status" value="1"/>
</dbReference>
<dbReference type="AlphaFoldDB" id="A0A9Q0YQ57"/>
<dbReference type="EMBL" id="JAIZAY010000016">
    <property type="protein sequence ID" value="KAJ8026512.1"/>
    <property type="molecule type" value="Genomic_DNA"/>
</dbReference>
<keyword evidence="2" id="KW-1185">Reference proteome</keyword>
<evidence type="ECO:0000313" key="2">
    <source>
        <dbReference type="Proteomes" id="UP001152320"/>
    </source>
</evidence>
<dbReference type="PANTHER" id="PTHR31649">
    <property type="entry name" value="AGAP009604-PA"/>
    <property type="match status" value="1"/>
</dbReference>
<protein>
    <submittedName>
        <fullName evidence="1">Uncharacterized protein</fullName>
    </submittedName>
</protein>